<gene>
    <name evidence="6" type="ORF">SAMN06265376_106358</name>
</gene>
<name>A0A239BRM3_9FLAO</name>
<dbReference type="Pfam" id="PF07429">
    <property type="entry name" value="Glyco_transf_56"/>
    <property type="match status" value="1"/>
</dbReference>
<keyword evidence="3 6" id="KW-0328">Glycosyltransferase</keyword>
<dbReference type="GO" id="GO:0009246">
    <property type="term" value="P:enterobacterial common antigen biosynthetic process"/>
    <property type="evidence" value="ECO:0007669"/>
    <property type="project" value="InterPro"/>
</dbReference>
<keyword evidence="2" id="KW-0997">Cell inner membrane</keyword>
<dbReference type="RefSeq" id="WP_089372953.1">
    <property type="nucleotide sequence ID" value="NZ_BMEP01000005.1"/>
</dbReference>
<evidence type="ECO:0000313" key="6">
    <source>
        <dbReference type="EMBL" id="SNS10061.1"/>
    </source>
</evidence>
<protein>
    <submittedName>
        <fullName evidence="6">4-alpha-L-fucosyltransferase glycosyl transferase group 56</fullName>
    </submittedName>
</protein>
<keyword evidence="7" id="KW-1185">Reference proteome</keyword>
<keyword evidence="5" id="KW-0472">Membrane</keyword>
<dbReference type="InterPro" id="IPR009993">
    <property type="entry name" value="WecF"/>
</dbReference>
<evidence type="ECO:0000256" key="2">
    <source>
        <dbReference type="ARBA" id="ARBA00022519"/>
    </source>
</evidence>
<evidence type="ECO:0000256" key="5">
    <source>
        <dbReference type="ARBA" id="ARBA00023136"/>
    </source>
</evidence>
<sequence>MDYSTTILHVFHDDKFIDAAIDVFSRVPSKFKEEYHLIVKSQDHVVKHVKSNLAIKKVMFSEKAFKEYAHSISLNNYSAICFHSLSGTNVHILNFYNGNSKIIWFSWGFGIYNKWFPFQSRLLEPKTRKQLNLKLSVFERIISNNIIYRIFGSIPYKFIPGNKIFEKIKSKHPNSYLRAIAKIDYVAPVIKNEMYYINKVSKRLSYIPFNYGSYELKFNKSLEKDVTQEKDVLIGNSGDYSNNHLDIFEMLKNIDITDRKIIVPLNYGGDKEYIETVIKEGEKCFGENFEPLTEFLPLVEYDKILSKCGIVIFNHRRQQAGGNFVVMSYKGAKIFLNKKSPFYKLSKENNLKVYALDDITQKDFDTVLTMSEVEKQRVKIKALFGIEEVKRKIQVFYEIIDK</sequence>
<dbReference type="GO" id="GO:0008417">
    <property type="term" value="F:fucosyltransferase activity"/>
    <property type="evidence" value="ECO:0007669"/>
    <property type="project" value="InterPro"/>
</dbReference>
<dbReference type="AlphaFoldDB" id="A0A239BRM3"/>
<evidence type="ECO:0000256" key="1">
    <source>
        <dbReference type="ARBA" id="ARBA00022475"/>
    </source>
</evidence>
<organism evidence="6 7">
    <name type="scientific">Dokdonia pacifica</name>
    <dbReference type="NCBI Taxonomy" id="1627892"/>
    <lineage>
        <taxon>Bacteria</taxon>
        <taxon>Pseudomonadati</taxon>
        <taxon>Bacteroidota</taxon>
        <taxon>Flavobacteriia</taxon>
        <taxon>Flavobacteriales</taxon>
        <taxon>Flavobacteriaceae</taxon>
        <taxon>Dokdonia</taxon>
    </lineage>
</organism>
<evidence type="ECO:0000313" key="7">
    <source>
        <dbReference type="Proteomes" id="UP000198379"/>
    </source>
</evidence>
<evidence type="ECO:0000256" key="3">
    <source>
        <dbReference type="ARBA" id="ARBA00022676"/>
    </source>
</evidence>
<dbReference type="OrthoDB" id="1083028at2"/>
<evidence type="ECO:0000256" key="4">
    <source>
        <dbReference type="ARBA" id="ARBA00022679"/>
    </source>
</evidence>
<keyword evidence="1" id="KW-1003">Cell membrane</keyword>
<dbReference type="Proteomes" id="UP000198379">
    <property type="component" value="Unassembled WGS sequence"/>
</dbReference>
<reference evidence="6 7" key="1">
    <citation type="submission" date="2017-06" db="EMBL/GenBank/DDBJ databases">
        <authorList>
            <person name="Kim H.J."/>
            <person name="Triplett B.A."/>
        </authorList>
    </citation>
    <scope>NUCLEOTIDE SEQUENCE [LARGE SCALE GENOMIC DNA]</scope>
    <source>
        <strain evidence="6 7">DSM 25597</strain>
    </source>
</reference>
<accession>A0A239BRM3</accession>
<dbReference type="EMBL" id="FZNY01000006">
    <property type="protein sequence ID" value="SNS10061.1"/>
    <property type="molecule type" value="Genomic_DNA"/>
</dbReference>
<keyword evidence="4 6" id="KW-0808">Transferase</keyword>
<proteinExistence type="predicted"/>